<dbReference type="PROSITE" id="PS00662">
    <property type="entry name" value="T2SP_E"/>
    <property type="match status" value="1"/>
</dbReference>
<dbReference type="AlphaFoldDB" id="A0A6J7IIH8"/>
<dbReference type="InterPro" id="IPR006321">
    <property type="entry name" value="PilT/PilU"/>
</dbReference>
<proteinExistence type="inferred from homology"/>
<dbReference type="NCBIfam" id="TIGR01420">
    <property type="entry name" value="pilT_fam"/>
    <property type="match status" value="1"/>
</dbReference>
<feature type="domain" description="Bacterial type II secretion system protein E" evidence="2">
    <location>
        <begin position="243"/>
        <end position="257"/>
    </location>
</feature>
<dbReference type="Gene3D" id="3.40.50.300">
    <property type="entry name" value="P-loop containing nucleotide triphosphate hydrolases"/>
    <property type="match status" value="1"/>
</dbReference>
<dbReference type="CDD" id="cd01131">
    <property type="entry name" value="PilT"/>
    <property type="match status" value="1"/>
</dbReference>
<gene>
    <name evidence="3" type="ORF">UFOPK3772_00223</name>
</gene>
<organism evidence="3">
    <name type="scientific">freshwater metagenome</name>
    <dbReference type="NCBI Taxonomy" id="449393"/>
    <lineage>
        <taxon>unclassified sequences</taxon>
        <taxon>metagenomes</taxon>
        <taxon>ecological metagenomes</taxon>
    </lineage>
</organism>
<dbReference type="InterPro" id="IPR050921">
    <property type="entry name" value="T4SS_GSP_E_ATPase"/>
</dbReference>
<dbReference type="Pfam" id="PF00437">
    <property type="entry name" value="T2SSE"/>
    <property type="match status" value="1"/>
</dbReference>
<dbReference type="GO" id="GO:0005524">
    <property type="term" value="F:ATP binding"/>
    <property type="evidence" value="ECO:0007669"/>
    <property type="project" value="InterPro"/>
</dbReference>
<evidence type="ECO:0000256" key="1">
    <source>
        <dbReference type="ARBA" id="ARBA00006611"/>
    </source>
</evidence>
<accession>A0A6J7IIH8</accession>
<dbReference type="PANTHER" id="PTHR30486:SF12">
    <property type="entry name" value="TYPE IV PILUS ATPASE PILU"/>
    <property type="match status" value="1"/>
</dbReference>
<dbReference type="EMBL" id="CAFBNE010000004">
    <property type="protein sequence ID" value="CAB4930541.1"/>
    <property type="molecule type" value="Genomic_DNA"/>
</dbReference>
<evidence type="ECO:0000259" key="2">
    <source>
        <dbReference type="PROSITE" id="PS00662"/>
    </source>
</evidence>
<name>A0A6J7IIH8_9ZZZZ</name>
<protein>
    <submittedName>
        <fullName evidence="3">Unannotated protein</fullName>
    </submittedName>
</protein>
<dbReference type="Gene3D" id="3.30.450.90">
    <property type="match status" value="1"/>
</dbReference>
<dbReference type="InterPro" id="IPR027417">
    <property type="entry name" value="P-loop_NTPase"/>
</dbReference>
<dbReference type="SUPFAM" id="SSF52540">
    <property type="entry name" value="P-loop containing nucleoside triphosphate hydrolases"/>
    <property type="match status" value="1"/>
</dbReference>
<evidence type="ECO:0000313" key="3">
    <source>
        <dbReference type="EMBL" id="CAB4930541.1"/>
    </source>
</evidence>
<dbReference type="PANTHER" id="PTHR30486">
    <property type="entry name" value="TWITCHING MOTILITY PROTEIN PILT"/>
    <property type="match status" value="1"/>
</dbReference>
<dbReference type="GO" id="GO:0016887">
    <property type="term" value="F:ATP hydrolysis activity"/>
    <property type="evidence" value="ECO:0007669"/>
    <property type="project" value="InterPro"/>
</dbReference>
<comment type="similarity">
    <text evidence="1">Belongs to the GSP E family.</text>
</comment>
<reference evidence="3" key="1">
    <citation type="submission" date="2020-05" db="EMBL/GenBank/DDBJ databases">
        <authorList>
            <person name="Chiriac C."/>
            <person name="Salcher M."/>
            <person name="Ghai R."/>
            <person name="Kavagutti S V."/>
        </authorList>
    </citation>
    <scope>NUCLEOTIDE SEQUENCE</scope>
</reference>
<dbReference type="InterPro" id="IPR001482">
    <property type="entry name" value="T2SS/T4SS_dom"/>
</dbReference>
<dbReference type="SMART" id="SM00382">
    <property type="entry name" value="AAA"/>
    <property type="match status" value="1"/>
</dbReference>
<sequence>MTTDTAEHLLSFPMRWAVTPAWPCWSETLGMTLPLRPSDPVGSSAPLGAVTLRVLLEAAVASGASDLHLRAGSPPLVRVDGQLLPLALPSLTAPEAEALVDSALPRERDRVAYATDQECDFALDMPGVGRFRGNAYRARGAAAAVLRHVREVVPSIDELGLPGVVRDLAALETGLVVVAGPTGCGKSTTLASMVDAINAERRCHILTIEDPIEYLHAERMATLSQREVHTDTGSFATALRAGLRQDPDVILVGEIRDLETLRTALQAAETGHLVLASLHARTAPDAVNRMIDMFPVDEQRQARTTIAESLQGVVSQRLVQTADAAGRVVVLEVLVTTARVRDIIRDPEAEVPLIDIIAEGQYYGMRTFQQDLVRLVMAGRVEKDAAEAIVAQPADFNVALKRAGYIRSGVAKLEGVGR</sequence>
<dbReference type="InterPro" id="IPR003593">
    <property type="entry name" value="AAA+_ATPase"/>
</dbReference>